<accession>A0A6B0SY73</accession>
<dbReference type="InterPro" id="IPR006016">
    <property type="entry name" value="UspA"/>
</dbReference>
<protein>
    <submittedName>
        <fullName evidence="2">Universal stress protein</fullName>
    </submittedName>
</protein>
<dbReference type="InterPro" id="IPR014729">
    <property type="entry name" value="Rossmann-like_a/b/a_fold"/>
</dbReference>
<sequence>MTVVVPYDSSPRSRAALRRADEFTDRTETVIAVTVIPNGNDRYARERGWLGEGESFDPEEVVRRLREEIREIDPDATFEYVVTGRYAQPGQIASKIREFAKDRDARLVVLGSENAGRIVSNVSSVASTVTADSAYDVLIVRQSE</sequence>
<dbReference type="OrthoDB" id="193961at2157"/>
<dbReference type="SUPFAM" id="SSF52402">
    <property type="entry name" value="Adenine nucleotide alpha hydrolases-like"/>
    <property type="match status" value="1"/>
</dbReference>
<organism evidence="2 3">
    <name type="scientific">Halovenus carboxidivorans</name>
    <dbReference type="NCBI Taxonomy" id="2692199"/>
    <lineage>
        <taxon>Archaea</taxon>
        <taxon>Methanobacteriati</taxon>
        <taxon>Methanobacteriota</taxon>
        <taxon>Stenosarchaea group</taxon>
        <taxon>Halobacteria</taxon>
        <taxon>Halobacteriales</taxon>
        <taxon>Haloarculaceae</taxon>
        <taxon>Halovenus</taxon>
    </lineage>
</organism>
<proteinExistence type="predicted"/>
<gene>
    <name evidence="2" type="ORF">GRX03_03675</name>
</gene>
<dbReference type="RefSeq" id="WP_201289167.1">
    <property type="nucleotide sequence ID" value="NZ_WUUT01000001.1"/>
</dbReference>
<dbReference type="EMBL" id="WUUT01000001">
    <property type="protein sequence ID" value="MXR50708.1"/>
    <property type="molecule type" value="Genomic_DNA"/>
</dbReference>
<evidence type="ECO:0000313" key="3">
    <source>
        <dbReference type="Proteomes" id="UP000466535"/>
    </source>
</evidence>
<reference evidence="2 3" key="1">
    <citation type="submission" date="2019-12" db="EMBL/GenBank/DDBJ databases">
        <title>Isolation and characterization of three novel carbon monoxide-oxidizing members of Halobacteria from salione crusts and soils.</title>
        <authorList>
            <person name="Myers M.R."/>
            <person name="King G.M."/>
        </authorList>
    </citation>
    <scope>NUCLEOTIDE SEQUENCE [LARGE SCALE GENOMIC DNA]</scope>
    <source>
        <strain evidence="2 3">WSH3</strain>
    </source>
</reference>
<dbReference type="AlphaFoldDB" id="A0A6B0SY73"/>
<dbReference type="Proteomes" id="UP000466535">
    <property type="component" value="Unassembled WGS sequence"/>
</dbReference>
<evidence type="ECO:0000259" key="1">
    <source>
        <dbReference type="Pfam" id="PF00582"/>
    </source>
</evidence>
<name>A0A6B0SY73_9EURY</name>
<keyword evidence="3" id="KW-1185">Reference proteome</keyword>
<evidence type="ECO:0000313" key="2">
    <source>
        <dbReference type="EMBL" id="MXR50708.1"/>
    </source>
</evidence>
<dbReference type="Gene3D" id="3.40.50.620">
    <property type="entry name" value="HUPs"/>
    <property type="match status" value="1"/>
</dbReference>
<feature type="domain" description="UspA" evidence="1">
    <location>
        <begin position="2"/>
        <end position="141"/>
    </location>
</feature>
<comment type="caution">
    <text evidence="2">The sequence shown here is derived from an EMBL/GenBank/DDBJ whole genome shotgun (WGS) entry which is preliminary data.</text>
</comment>
<dbReference type="Pfam" id="PF00582">
    <property type="entry name" value="Usp"/>
    <property type="match status" value="1"/>
</dbReference>